<evidence type="ECO:0000313" key="3">
    <source>
        <dbReference type="Proteomes" id="UP000199800"/>
    </source>
</evidence>
<sequence>MRKNYEPETKKQIVRLHLEQGRTIKSLSEEYGVSTASVSNWGNQFRKECQNNSQAKEEYDSMQEILKLRKELAEARKENEFLKNENQQADYGIFCEGDRLEAYRFIQSYHEIFGTRWLLRKFNICP</sequence>
<protein>
    <submittedName>
        <fullName evidence="2">Transposase and inactivated derivatives</fullName>
    </submittedName>
</protein>
<dbReference type="InterPro" id="IPR002514">
    <property type="entry name" value="Transposase_8"/>
</dbReference>
<dbReference type="Gene3D" id="1.10.10.60">
    <property type="entry name" value="Homeodomain-like"/>
    <property type="match status" value="1"/>
</dbReference>
<keyword evidence="3" id="KW-1185">Reference proteome</keyword>
<dbReference type="OrthoDB" id="1775287at2"/>
<dbReference type="RefSeq" id="WP_143066403.1">
    <property type="nucleotide sequence ID" value="NZ_FOHN01000036.1"/>
</dbReference>
<proteinExistence type="predicted"/>
<reference evidence="2 3" key="1">
    <citation type="submission" date="2016-10" db="EMBL/GenBank/DDBJ databases">
        <authorList>
            <person name="de Groot N.N."/>
        </authorList>
    </citation>
    <scope>NUCLEOTIDE SEQUENCE [LARGE SCALE GENOMIC DNA]</scope>
    <source>
        <strain evidence="2 3">DSM 1801</strain>
    </source>
</reference>
<dbReference type="AlphaFoldDB" id="A0A1I0FTE2"/>
<dbReference type="GO" id="GO:0004803">
    <property type="term" value="F:transposase activity"/>
    <property type="evidence" value="ECO:0007669"/>
    <property type="project" value="InterPro"/>
</dbReference>
<dbReference type="Pfam" id="PF01527">
    <property type="entry name" value="HTH_Tnp_1"/>
    <property type="match status" value="1"/>
</dbReference>
<dbReference type="SUPFAM" id="SSF46689">
    <property type="entry name" value="Homeodomain-like"/>
    <property type="match status" value="1"/>
</dbReference>
<evidence type="ECO:0000313" key="2">
    <source>
        <dbReference type="EMBL" id="SET60924.1"/>
    </source>
</evidence>
<dbReference type="GO" id="GO:0006313">
    <property type="term" value="P:DNA transposition"/>
    <property type="evidence" value="ECO:0007669"/>
    <property type="project" value="InterPro"/>
</dbReference>
<dbReference type="GO" id="GO:0003677">
    <property type="term" value="F:DNA binding"/>
    <property type="evidence" value="ECO:0007669"/>
    <property type="project" value="InterPro"/>
</dbReference>
<organism evidence="2 3">
    <name type="scientific">[Clostridium] polysaccharolyticum</name>
    <dbReference type="NCBI Taxonomy" id="29364"/>
    <lineage>
        <taxon>Bacteria</taxon>
        <taxon>Bacillati</taxon>
        <taxon>Bacillota</taxon>
        <taxon>Clostridia</taxon>
        <taxon>Lachnospirales</taxon>
        <taxon>Lachnospiraceae</taxon>
    </lineage>
</organism>
<feature type="non-terminal residue" evidence="2">
    <location>
        <position position="126"/>
    </location>
</feature>
<evidence type="ECO:0000256" key="1">
    <source>
        <dbReference type="SAM" id="Coils"/>
    </source>
</evidence>
<dbReference type="EMBL" id="FOHN01000036">
    <property type="protein sequence ID" value="SET60924.1"/>
    <property type="molecule type" value="Genomic_DNA"/>
</dbReference>
<name>A0A1I0FTE2_9FIRM</name>
<feature type="coiled-coil region" evidence="1">
    <location>
        <begin position="65"/>
        <end position="92"/>
    </location>
</feature>
<dbReference type="InterPro" id="IPR009057">
    <property type="entry name" value="Homeodomain-like_sf"/>
</dbReference>
<keyword evidence="1" id="KW-0175">Coiled coil</keyword>
<gene>
    <name evidence="2" type="ORF">SAMN04487772_13620</name>
</gene>
<dbReference type="Proteomes" id="UP000199800">
    <property type="component" value="Unassembled WGS sequence"/>
</dbReference>
<accession>A0A1I0FTE2</accession>